<reference evidence="1 2" key="1">
    <citation type="journal article" date="2011" name="J. Bacteriol.">
        <title>Genome sequence of Taylorella equigenitalis MCE9, the causative agent of contagious equine metritis.</title>
        <authorList>
            <person name="Hebert L."/>
            <person name="Moumen B."/>
            <person name="Duquesne F."/>
            <person name="Breuil M.F."/>
            <person name="Laugier C."/>
            <person name="Batto J.M."/>
            <person name="Renault P."/>
            <person name="Petry S."/>
        </authorList>
    </citation>
    <scope>NUCLEOTIDE SEQUENCE [LARGE SCALE GENOMIC DNA]</scope>
    <source>
        <strain evidence="1 2">MCE9</strain>
    </source>
</reference>
<proteinExistence type="predicted"/>
<evidence type="ECO:0008006" key="3">
    <source>
        <dbReference type="Google" id="ProtNLM"/>
    </source>
</evidence>
<evidence type="ECO:0000313" key="2">
    <source>
        <dbReference type="Proteomes" id="UP000007472"/>
    </source>
</evidence>
<dbReference type="EMBL" id="CP002456">
    <property type="protein sequence ID" value="ADU91065.1"/>
    <property type="molecule type" value="Genomic_DNA"/>
</dbReference>
<organism evidence="1 2">
    <name type="scientific">Taylorella equigenitalis (strain MCE9)</name>
    <dbReference type="NCBI Taxonomy" id="937774"/>
    <lineage>
        <taxon>Bacteria</taxon>
        <taxon>Pseudomonadati</taxon>
        <taxon>Pseudomonadota</taxon>
        <taxon>Betaproteobacteria</taxon>
        <taxon>Burkholderiales</taxon>
        <taxon>Alcaligenaceae</taxon>
        <taxon>Taylorella</taxon>
    </lineage>
</organism>
<accession>A0A654KFA6</accession>
<sequence>MVRIIIAGILIAFTSLSISACQLGGSVKADRSGIGANVGGGINFN</sequence>
<name>A0A654KFA6_TAYEM</name>
<gene>
    <name evidence="1" type="ordered locus">TEQUI_0109</name>
</gene>
<dbReference type="PROSITE" id="PS51257">
    <property type="entry name" value="PROKAR_LIPOPROTEIN"/>
    <property type="match status" value="1"/>
</dbReference>
<dbReference type="KEGG" id="teq:TEQUI_0109"/>
<protein>
    <recommendedName>
        <fullName evidence="3">Lipoprotein</fullName>
    </recommendedName>
</protein>
<dbReference type="Proteomes" id="UP000007472">
    <property type="component" value="Chromosome"/>
</dbReference>
<dbReference type="AlphaFoldDB" id="A0A654KFA6"/>
<evidence type="ECO:0000313" key="1">
    <source>
        <dbReference type="EMBL" id="ADU91065.1"/>
    </source>
</evidence>